<comment type="caution">
    <text evidence="4">The sequence shown here is derived from an EMBL/GenBank/DDBJ whole genome shotgun (WGS) entry which is preliminary data.</text>
</comment>
<dbReference type="EMBL" id="QJRX01000009">
    <property type="protein sequence ID" value="PYC21140.1"/>
    <property type="molecule type" value="Genomic_DNA"/>
</dbReference>
<proteinExistence type="inferred from homology"/>
<evidence type="ECO:0000256" key="2">
    <source>
        <dbReference type="SAM" id="Phobius"/>
    </source>
</evidence>
<organism evidence="4 5">
    <name type="scientific">Aquipseudomonas alcaligenes</name>
    <name type="common">Pseudomonas alcaligenes</name>
    <dbReference type="NCBI Taxonomy" id="43263"/>
    <lineage>
        <taxon>Bacteria</taxon>
        <taxon>Pseudomonadati</taxon>
        <taxon>Pseudomonadota</taxon>
        <taxon>Gammaproteobacteria</taxon>
        <taxon>Pseudomonadales</taxon>
        <taxon>Pseudomonadaceae</taxon>
        <taxon>Aquipseudomonas</taxon>
    </lineage>
</organism>
<dbReference type="InterPro" id="IPR000917">
    <property type="entry name" value="Sulfatase_N"/>
</dbReference>
<gene>
    <name evidence="4" type="ORF">DMO17_17480</name>
</gene>
<feature type="transmembrane region" description="Helical" evidence="2">
    <location>
        <begin position="166"/>
        <end position="182"/>
    </location>
</feature>
<evidence type="ECO:0000313" key="5">
    <source>
        <dbReference type="Proteomes" id="UP000248146"/>
    </source>
</evidence>
<dbReference type="OrthoDB" id="9803751at2"/>
<keyword evidence="2" id="KW-0472">Membrane</keyword>
<evidence type="ECO:0000256" key="1">
    <source>
        <dbReference type="ARBA" id="ARBA00008779"/>
    </source>
</evidence>
<evidence type="ECO:0000313" key="4">
    <source>
        <dbReference type="EMBL" id="PYC21140.1"/>
    </source>
</evidence>
<dbReference type="SUPFAM" id="SSF53649">
    <property type="entry name" value="Alkaline phosphatase-like"/>
    <property type="match status" value="1"/>
</dbReference>
<dbReference type="GO" id="GO:0004065">
    <property type="term" value="F:arylsulfatase activity"/>
    <property type="evidence" value="ECO:0007669"/>
    <property type="project" value="TreeGrafter"/>
</dbReference>
<keyword evidence="2" id="KW-1133">Transmembrane helix</keyword>
<reference evidence="4 5" key="1">
    <citation type="submission" date="2018-06" db="EMBL/GenBank/DDBJ databases">
        <title>Pseudomonas diversity within urban Lake Michigan freshwaters.</title>
        <authorList>
            <person name="Batrich M."/>
            <person name="Hatzopoulos T."/>
            <person name="Putonti C."/>
        </authorList>
    </citation>
    <scope>NUCLEOTIDE SEQUENCE [LARGE SCALE GENOMIC DNA]</scope>
    <source>
        <strain evidence="4 5">MB-090714</strain>
    </source>
</reference>
<feature type="transmembrane region" description="Helical" evidence="2">
    <location>
        <begin position="141"/>
        <end position="159"/>
    </location>
</feature>
<dbReference type="Proteomes" id="UP000248146">
    <property type="component" value="Unassembled WGS sequence"/>
</dbReference>
<sequence length="688" mass="76880">MQAMTMEPGRHQGSSVASWRLWLGGTVFLLLLSLVYLLLTSAPKLHILLKTRVYESIFSGGLLHSQFAFDMLWFAVAFILLHLLLAALILGCWRWLSPRWLARERSGYSLLLVWGVVLALVANRCFFPQSFFSGSEEAGPVLWALLWGGSALWLVLLLGGGMLRKPVWALALIGVLAAWLPWPDNLVTDDGPRVLRAHPDVIIVGFDSLRPDVIGDTYTPHLQGYLRDSVIFPDAVTPLAHTYPAWMSILTGVYPVRHGARFNLIPDSFLDPQYRTLPQYLKTLGYQSILAMDERRFANISGQHGFDRIVGPDVGAGDFMLGATSDTPVLNFARQTSLGRHLFPYIHNNRAAYNAYRGSVFVDSAAAELVGIPVETPALAAVHFCMAHWPYAFVPKRALAEERFKRFSPEVYSDEYYLNYLKAVSEADAQFGRFMAQLRSAGRLDNALIFFISDHGESFSTDALDLAGTRSDENRWQLSVNGHGTHATLPAQYRVLLAMQVYRKGKPTLSSTSLSVDRPVGLIDILPTTLDHLGLSPDAKPDGLSLFQSAPTQRDFFVESGFSVPAVRSNDPDPDQALQQGIGYYRVRPSGEIELKPEWIPALIERKEYTHIGTGDMLTYGNYDEERVGFRLLDLRNATWQKVDERAPAELLARARKLCQQFAGDPRLTREPVCRQTLVVQDTDQAAR</sequence>
<feature type="transmembrane region" description="Helical" evidence="2">
    <location>
        <begin position="71"/>
        <end position="96"/>
    </location>
</feature>
<comment type="similarity">
    <text evidence="1">Belongs to the sulfatase family.</text>
</comment>
<feature type="transmembrane region" description="Helical" evidence="2">
    <location>
        <begin position="21"/>
        <end position="39"/>
    </location>
</feature>
<dbReference type="InterPro" id="IPR017850">
    <property type="entry name" value="Alkaline_phosphatase_core_sf"/>
</dbReference>
<name>A0A2V4L8J6_AQUAC</name>
<feature type="transmembrane region" description="Helical" evidence="2">
    <location>
        <begin position="108"/>
        <end position="129"/>
    </location>
</feature>
<keyword evidence="2" id="KW-0812">Transmembrane</keyword>
<dbReference type="PANTHER" id="PTHR42693">
    <property type="entry name" value="ARYLSULFATASE FAMILY MEMBER"/>
    <property type="match status" value="1"/>
</dbReference>
<dbReference type="AlphaFoldDB" id="A0A2V4L8J6"/>
<dbReference type="PANTHER" id="PTHR42693:SF33">
    <property type="entry name" value="ARYLSULFATASE"/>
    <property type="match status" value="1"/>
</dbReference>
<dbReference type="Pfam" id="PF00884">
    <property type="entry name" value="Sulfatase"/>
    <property type="match status" value="1"/>
</dbReference>
<dbReference type="Gene3D" id="3.40.720.10">
    <property type="entry name" value="Alkaline Phosphatase, subunit A"/>
    <property type="match status" value="1"/>
</dbReference>
<accession>A0A2V4L8J6</accession>
<evidence type="ECO:0000259" key="3">
    <source>
        <dbReference type="Pfam" id="PF00884"/>
    </source>
</evidence>
<dbReference type="InterPro" id="IPR050738">
    <property type="entry name" value="Sulfatase"/>
</dbReference>
<protein>
    <recommendedName>
        <fullName evidence="3">Sulfatase N-terminal domain-containing protein</fullName>
    </recommendedName>
</protein>
<feature type="domain" description="Sulfatase N-terminal" evidence="3">
    <location>
        <begin position="199"/>
        <end position="534"/>
    </location>
</feature>